<dbReference type="EMBL" id="CP141769">
    <property type="protein sequence ID" value="WRS40413.1"/>
    <property type="molecule type" value="Genomic_DNA"/>
</dbReference>
<organism evidence="3 4">
    <name type="scientific">Thiobacillus sedimenti</name>
    <dbReference type="NCBI Taxonomy" id="3110231"/>
    <lineage>
        <taxon>Bacteria</taxon>
        <taxon>Pseudomonadati</taxon>
        <taxon>Pseudomonadota</taxon>
        <taxon>Betaproteobacteria</taxon>
        <taxon>Nitrosomonadales</taxon>
        <taxon>Thiobacillaceae</taxon>
        <taxon>Thiobacillus</taxon>
    </lineage>
</organism>
<evidence type="ECO:0000256" key="1">
    <source>
        <dbReference type="PROSITE-ProRule" id="PRU00339"/>
    </source>
</evidence>
<dbReference type="InterPro" id="IPR019734">
    <property type="entry name" value="TPR_rpt"/>
</dbReference>
<gene>
    <name evidence="3" type="ORF">VA613_05945</name>
</gene>
<dbReference type="PANTHER" id="PTHR12558">
    <property type="entry name" value="CELL DIVISION CYCLE 16,23,27"/>
    <property type="match status" value="1"/>
</dbReference>
<evidence type="ECO:0000313" key="3">
    <source>
        <dbReference type="EMBL" id="WRS40413.1"/>
    </source>
</evidence>
<dbReference type="PROSITE" id="PS50005">
    <property type="entry name" value="TPR"/>
    <property type="match status" value="4"/>
</dbReference>
<dbReference type="PANTHER" id="PTHR12558:SF13">
    <property type="entry name" value="CELL DIVISION CYCLE PROTEIN 27 HOMOLOG"/>
    <property type="match status" value="1"/>
</dbReference>
<keyword evidence="4" id="KW-1185">Reference proteome</keyword>
<feature type="repeat" description="TPR" evidence="1">
    <location>
        <begin position="454"/>
        <end position="487"/>
    </location>
</feature>
<accession>A0ABZ1CR66</accession>
<dbReference type="Proteomes" id="UP001334732">
    <property type="component" value="Chromosome"/>
</dbReference>
<reference evidence="3 4" key="1">
    <citation type="submission" date="2023-12" db="EMBL/GenBank/DDBJ databases">
        <title>Thiobacillus sedimentum sp. nov., a chemolithoautotrophic sulfur-oxidizing bacterium isolated from freshwater sediment.</title>
        <authorList>
            <person name="Luo J."/>
            <person name="Dai C."/>
        </authorList>
    </citation>
    <scope>NUCLEOTIDE SEQUENCE [LARGE SCALE GENOMIC DNA]</scope>
    <source>
        <strain evidence="3 4">SCUT-2</strain>
    </source>
</reference>
<feature type="signal peptide" evidence="2">
    <location>
        <begin position="1"/>
        <end position="20"/>
    </location>
</feature>
<name>A0ABZ1CR66_9PROT</name>
<keyword evidence="2" id="KW-0732">Signal</keyword>
<dbReference type="SMART" id="SM00028">
    <property type="entry name" value="TPR"/>
    <property type="match status" value="8"/>
</dbReference>
<dbReference type="Gene3D" id="2.40.10.120">
    <property type="match status" value="1"/>
</dbReference>
<dbReference type="InterPro" id="IPR011990">
    <property type="entry name" value="TPR-like_helical_dom_sf"/>
</dbReference>
<dbReference type="SUPFAM" id="SSF50494">
    <property type="entry name" value="Trypsin-like serine proteases"/>
    <property type="match status" value="1"/>
</dbReference>
<feature type="chain" id="PRO_5046763367" evidence="2">
    <location>
        <begin position="21"/>
        <end position="605"/>
    </location>
</feature>
<protein>
    <submittedName>
        <fullName evidence="3">Tetratricopeptide repeat protein</fullName>
    </submittedName>
</protein>
<dbReference type="Gene3D" id="1.25.40.10">
    <property type="entry name" value="Tetratricopeptide repeat domain"/>
    <property type="match status" value="3"/>
</dbReference>
<evidence type="ECO:0000256" key="2">
    <source>
        <dbReference type="SAM" id="SignalP"/>
    </source>
</evidence>
<dbReference type="Pfam" id="PF13365">
    <property type="entry name" value="Trypsin_2"/>
    <property type="match status" value="1"/>
</dbReference>
<proteinExistence type="predicted"/>
<sequence>MKLTALVRTTFVIALTSLCAQDLLAATANEIYNRSRQNVLVLEGLDAQDKIQVQASATSLGNDAAITQCDLLGTADKWVVIQDRHVFSAYPRQRDEARNLCRLDVPGLRSAQLSVVPFEEVRVGQRVYAIGNALGLGLSLSEGLVSGIREIGGESWIQTTAALAPGSEGGALFDENGRLLGMTDYRKRDGQNINFAAPAAWLPQIVERAGFSNAFGKLQSEAANLAQAGNWKALAELATDWSRRQPGNHEPWLWLGLASEGRQDWPAAVDAYGKSLARMPASVSITLALVRNQLRLNQAEKALDVLHAAIEQNREIADLWFAQGVAEQILGRADASEKSFRKAVELDPVDAKAWERLFDNALNRRDFQSARQAAAHLTEIGPERPDYWLRLAQAYTSLGLPNRALRAADRAARIAPDNGNTHVWRGTALIQLRAYGLAIEALKRGISANPGRPDWAWEQLANAYYQLSLYPEAIAAQREAIKRAPKQDSYQAELGVMLKDDGQDAEALSLFEALRAKYPDDPFPWRQIGFVQAKTGHYAEAITALEQSLRLAPDQAKVWHALGETYARADRPDDVHRVYQRLRALDGVHAEQFYRDYVFPMEAQP</sequence>
<dbReference type="InterPro" id="IPR009003">
    <property type="entry name" value="Peptidase_S1_PA"/>
</dbReference>
<dbReference type="Pfam" id="PF13432">
    <property type="entry name" value="TPR_16"/>
    <property type="match status" value="4"/>
</dbReference>
<dbReference type="RefSeq" id="WP_324780943.1">
    <property type="nucleotide sequence ID" value="NZ_CP141769.1"/>
</dbReference>
<feature type="repeat" description="TPR" evidence="1">
    <location>
        <begin position="317"/>
        <end position="350"/>
    </location>
</feature>
<keyword evidence="1" id="KW-0802">TPR repeat</keyword>
<feature type="repeat" description="TPR" evidence="1">
    <location>
        <begin position="522"/>
        <end position="555"/>
    </location>
</feature>
<dbReference type="SUPFAM" id="SSF48452">
    <property type="entry name" value="TPR-like"/>
    <property type="match status" value="2"/>
</dbReference>
<feature type="repeat" description="TPR" evidence="1">
    <location>
        <begin position="385"/>
        <end position="418"/>
    </location>
</feature>
<evidence type="ECO:0000313" key="4">
    <source>
        <dbReference type="Proteomes" id="UP001334732"/>
    </source>
</evidence>